<dbReference type="RefSeq" id="WP_126451060.1">
    <property type="nucleotide sequence ID" value="NZ_AP018553.1"/>
</dbReference>
<dbReference type="PANTHER" id="PTHR11908">
    <property type="entry name" value="XANTHINE DEHYDROGENASE"/>
    <property type="match status" value="1"/>
</dbReference>
<dbReference type="Pfam" id="PF01315">
    <property type="entry name" value="Ald_Xan_dh_C"/>
    <property type="match status" value="1"/>
</dbReference>
<dbReference type="GeneID" id="38667645"/>
<reference evidence="5" key="4">
    <citation type="submission" date="2020-09" db="EMBL/GenBank/DDBJ databases">
        <authorList>
            <person name="Sun Q."/>
            <person name="Ohkuma M."/>
        </authorList>
    </citation>
    <scope>NUCLEOTIDE SEQUENCE</scope>
    <source>
        <strain evidence="5">JCM 31740</strain>
    </source>
</reference>
<dbReference type="InterPro" id="IPR008274">
    <property type="entry name" value="AldOxase/xan_DH_MoCoBD1"/>
</dbReference>
<evidence type="ECO:0000313" key="6">
    <source>
        <dbReference type="Proteomes" id="UP000276741"/>
    </source>
</evidence>
<dbReference type="Pfam" id="PF02738">
    <property type="entry name" value="MoCoBD_1"/>
    <property type="match status" value="1"/>
</dbReference>
<dbReference type="InterPro" id="IPR016208">
    <property type="entry name" value="Ald_Oxase/xanthine_DH-like"/>
</dbReference>
<dbReference type="SMART" id="SM01008">
    <property type="entry name" value="Ald_Xan_dh_C"/>
    <property type="match status" value="1"/>
</dbReference>
<dbReference type="GO" id="GO:0016491">
    <property type="term" value="F:oxidoreductase activity"/>
    <property type="evidence" value="ECO:0007669"/>
    <property type="project" value="UniProtKB-KW"/>
</dbReference>
<dbReference type="KEGG" id="sacd:HS1genome_2189"/>
<reference evidence="6" key="2">
    <citation type="submission" date="2018-04" db="EMBL/GenBank/DDBJ databases">
        <title>Complete genome sequence of Sulfodiicoccus acidiphilus strain HS-1.</title>
        <authorList>
            <person name="Sakai H.D."/>
            <person name="Kurosawa N."/>
        </authorList>
    </citation>
    <scope>NUCLEOTIDE SEQUENCE [LARGE SCALE GENOMIC DNA]</scope>
    <source>
        <strain evidence="6">HS-1</strain>
    </source>
</reference>
<accession>A0A348B6J8</accession>
<name>A0A348B6J8_9CREN</name>
<sequence length="674" mass="72866">MQWEDLPFILGKGKYLDDVKLPGELSLHVLRSPYARAKVTSLGAPSKSLLFLTWEGVKFYMPALTLPGAKVKRMPVLADGRVNFYGQPVAAIVAEDRYDGEDVLEDVGADYDPLEPSLELEDPKVQIHEDVPGNVCNETALKGGDLSAFRDAQVQVNRRIEMARVVANPTEPKGVVANYHDEVLDIYVSTQSPFRVRNDLTEVLGIPPEKVRVFSSDTGGAFGNKTPAYPEYVLASIASIKLHRPVKWVETRREHLTNPTQGKGMIIDATLYAKKDGTLVGVKGKVIHDVGAYNFTINAMMASFPARLITGPYVMKAAEVKAVSVFTNAPPTGPYRGAGRPEAALAHEALMNDLADELGADPVELRRKNLIRGEYTTPLGNRVDPAGYEEVLRRAESVYRDWKSKGRTVSLVVFSAFVSASPGESAKARLTPKGVEIVVGSRPHGQAHLTTFTNLAARTLGVDPKFVKVRFADTTELKEAIGTFGSRSASVGGAALVTALTRLREKVGDGDLMEAAKTLGEVEVEVFYKADPIFSPGAYVVAVKVDRETCYPMVEDVFGVDDVGKVLNRQDAEAQVIGGVMQGIAEALWEEAKYSPEGTPEFGTMVEAGFPKASQAPRVKVELVEFPSQLPHGARGVGESGTIGAMAGTFLSLEKALGGKLRKIPVLPEKLCSS</sequence>
<dbReference type="PANTHER" id="PTHR11908:SF132">
    <property type="entry name" value="ALDEHYDE OXIDASE 1-RELATED"/>
    <property type="match status" value="1"/>
</dbReference>
<dbReference type="SUPFAM" id="SSF54665">
    <property type="entry name" value="CO dehydrogenase molybdoprotein N-domain-like"/>
    <property type="match status" value="1"/>
</dbReference>
<proteinExistence type="predicted"/>
<dbReference type="InterPro" id="IPR037165">
    <property type="entry name" value="AldOxase/xan_DH_Mopterin-bd_sf"/>
</dbReference>
<dbReference type="InterPro" id="IPR000674">
    <property type="entry name" value="Ald_Oxase/Xan_DH_a/b"/>
</dbReference>
<keyword evidence="1" id="KW-0500">Molybdenum</keyword>
<dbReference type="Pfam" id="PF20256">
    <property type="entry name" value="MoCoBD_2"/>
    <property type="match status" value="1"/>
</dbReference>
<evidence type="ECO:0000313" key="4">
    <source>
        <dbReference type="EMBL" id="BBD73800.1"/>
    </source>
</evidence>
<dbReference type="InterPro" id="IPR036856">
    <property type="entry name" value="Ald_Oxase/Xan_DH_a/b_sf"/>
</dbReference>
<organism evidence="4 6">
    <name type="scientific">Sulfodiicoccus acidiphilus</name>
    <dbReference type="NCBI Taxonomy" id="1670455"/>
    <lineage>
        <taxon>Archaea</taxon>
        <taxon>Thermoproteota</taxon>
        <taxon>Thermoprotei</taxon>
        <taxon>Sulfolobales</taxon>
        <taxon>Sulfolobaceae</taxon>
        <taxon>Sulfodiicoccus</taxon>
    </lineage>
</organism>
<dbReference type="AlphaFoldDB" id="A0A348B6J8"/>
<reference evidence="4" key="3">
    <citation type="journal article" date="2019" name="BMC Res. Notes">
        <title>Complete genome sequence of the Sulfodiicoccus acidiphilus strain HS-1T, the first crenarchaeon that lacks polB3, isolated from an acidic hot spring in Ohwaku-dani, Hakone, Japan.</title>
        <authorList>
            <person name="Sakai H.D."/>
            <person name="Kurosawa N."/>
        </authorList>
    </citation>
    <scope>NUCLEOTIDE SEQUENCE</scope>
    <source>
        <strain evidence="4">HS-1</strain>
    </source>
</reference>
<evidence type="ECO:0000256" key="1">
    <source>
        <dbReference type="ARBA" id="ARBA00022505"/>
    </source>
</evidence>
<dbReference type="EMBL" id="AP018553">
    <property type="protein sequence ID" value="BBD73800.1"/>
    <property type="molecule type" value="Genomic_DNA"/>
</dbReference>
<evidence type="ECO:0000259" key="3">
    <source>
        <dbReference type="SMART" id="SM01008"/>
    </source>
</evidence>
<dbReference type="InterPro" id="IPR046867">
    <property type="entry name" value="AldOxase/xan_DH_MoCoBD2"/>
</dbReference>
<keyword evidence="6" id="KW-1185">Reference proteome</keyword>
<evidence type="ECO:0000313" key="5">
    <source>
        <dbReference type="EMBL" id="GGU03637.1"/>
    </source>
</evidence>
<dbReference type="Gene3D" id="3.30.365.10">
    <property type="entry name" value="Aldehyde oxidase/xanthine dehydrogenase, molybdopterin binding domain"/>
    <property type="match status" value="6"/>
</dbReference>
<dbReference type="Proteomes" id="UP000616143">
    <property type="component" value="Unassembled WGS sequence"/>
</dbReference>
<dbReference type="EMBL" id="BMQS01000026">
    <property type="protein sequence ID" value="GGU03637.1"/>
    <property type="molecule type" value="Genomic_DNA"/>
</dbReference>
<dbReference type="Proteomes" id="UP000276741">
    <property type="component" value="Chromosome"/>
</dbReference>
<evidence type="ECO:0000256" key="2">
    <source>
        <dbReference type="ARBA" id="ARBA00023002"/>
    </source>
</evidence>
<dbReference type="GO" id="GO:0005506">
    <property type="term" value="F:iron ion binding"/>
    <property type="evidence" value="ECO:0007669"/>
    <property type="project" value="InterPro"/>
</dbReference>
<keyword evidence="2" id="KW-0560">Oxidoreductase</keyword>
<dbReference type="Gene3D" id="3.90.1170.50">
    <property type="entry name" value="Aldehyde oxidase/xanthine dehydrogenase, a/b hammerhead"/>
    <property type="match status" value="1"/>
</dbReference>
<reference evidence="5" key="1">
    <citation type="journal article" date="2014" name="Int. J. Syst. Evol. Microbiol.">
        <title>Complete genome sequence of Corynebacterium casei LMG S-19264T (=DSM 44701T), isolated from a smear-ripened cheese.</title>
        <authorList>
            <consortium name="US DOE Joint Genome Institute (JGI-PGF)"/>
            <person name="Walter F."/>
            <person name="Albersmeier A."/>
            <person name="Kalinowski J."/>
            <person name="Ruckert C."/>
        </authorList>
    </citation>
    <scope>NUCLEOTIDE SEQUENCE</scope>
    <source>
        <strain evidence="5">JCM 31740</strain>
    </source>
</reference>
<dbReference type="OrthoDB" id="57164at2157"/>
<protein>
    <submittedName>
        <fullName evidence="4">Aldehyde oxidase</fullName>
    </submittedName>
</protein>
<feature type="domain" description="Aldehyde oxidase/xanthine dehydrogenase a/b hammerhead" evidence="3">
    <location>
        <begin position="10"/>
        <end position="115"/>
    </location>
</feature>
<dbReference type="SUPFAM" id="SSF56003">
    <property type="entry name" value="Molybdenum cofactor-binding domain"/>
    <property type="match status" value="1"/>
</dbReference>
<gene>
    <name evidence="5" type="ORF">GCM10007116_20620</name>
    <name evidence="4" type="ORF">HS1genome_2189</name>
</gene>